<feature type="transmembrane region" description="Helical" evidence="9">
    <location>
        <begin position="215"/>
        <end position="234"/>
    </location>
</feature>
<evidence type="ECO:0000256" key="4">
    <source>
        <dbReference type="ARBA" id="ARBA00022824"/>
    </source>
</evidence>
<evidence type="ECO:0000256" key="7">
    <source>
        <dbReference type="ARBA" id="ARBA00023034"/>
    </source>
</evidence>
<sequence length="312" mass="34139">MGFSSSRGGFSSSRGDFNSSRGFNNNSSQPTFNTAAAAASIISGTSSQSQMLDLGLSAGSTLASQTFSKFTPQASGYYESLRYYFGVSHVYVAVKLKGLVVPWFKKDWKRLKTDQGFAKPNVDPNAPDLYIPTMSLVTYVLLSGLLTGTGGEFTPDVLQSCILFALGTQFLEVACIRVAYYALEAPCEVLDVMCYSGYKYFGLCINQVIGLIFGYWMYNLSLVVTAGGMGYFTLKTYGNNLSRRTSEQGPKKGVCGFWGLRGCRSMETVYMSSKKIIIFFFFIIFTATATATATAVVIKFATVFYAFFAFFA</sequence>
<comment type="caution">
    <text evidence="10">The sequence shown here is derived from an EMBL/GenBank/DDBJ whole genome shotgun (WGS) entry which is preliminary data.</text>
</comment>
<evidence type="ECO:0000256" key="2">
    <source>
        <dbReference type="ARBA" id="ARBA00022448"/>
    </source>
</evidence>
<gene>
    <name evidence="10" type="ORF">TL16_g10434</name>
</gene>
<dbReference type="Pfam" id="PF03878">
    <property type="entry name" value="YIF1"/>
    <property type="match status" value="1"/>
</dbReference>
<keyword evidence="8 9" id="KW-0472">Membrane</keyword>
<accession>A0A9W7B924</accession>
<evidence type="ECO:0000256" key="5">
    <source>
        <dbReference type="ARBA" id="ARBA00022927"/>
    </source>
</evidence>
<reference evidence="11" key="1">
    <citation type="journal article" date="2023" name="Commun. Biol.">
        <title>Genome analysis of Parmales, the sister group of diatoms, reveals the evolutionary specialization of diatoms from phago-mixotrophs to photoautotrophs.</title>
        <authorList>
            <person name="Ban H."/>
            <person name="Sato S."/>
            <person name="Yoshikawa S."/>
            <person name="Yamada K."/>
            <person name="Nakamura Y."/>
            <person name="Ichinomiya M."/>
            <person name="Sato N."/>
            <person name="Blanc-Mathieu R."/>
            <person name="Endo H."/>
            <person name="Kuwata A."/>
            <person name="Ogata H."/>
        </authorList>
    </citation>
    <scope>NUCLEOTIDE SEQUENCE [LARGE SCALE GENOMIC DNA]</scope>
</reference>
<name>A0A9W7B924_9STRA</name>
<evidence type="ECO:0000256" key="1">
    <source>
        <dbReference type="ARBA" id="ARBA00009727"/>
    </source>
</evidence>
<keyword evidence="2 9" id="KW-0813">Transport</keyword>
<dbReference type="GO" id="GO:0000139">
    <property type="term" value="C:Golgi membrane"/>
    <property type="evidence" value="ECO:0007669"/>
    <property type="project" value="UniProtKB-SubCell"/>
</dbReference>
<evidence type="ECO:0000313" key="11">
    <source>
        <dbReference type="Proteomes" id="UP001162640"/>
    </source>
</evidence>
<dbReference type="Proteomes" id="UP001162640">
    <property type="component" value="Unassembled WGS sequence"/>
</dbReference>
<evidence type="ECO:0000256" key="3">
    <source>
        <dbReference type="ARBA" id="ARBA00022692"/>
    </source>
</evidence>
<protein>
    <recommendedName>
        <fullName evidence="9">Protein YIF1</fullName>
    </recommendedName>
</protein>
<dbReference type="InterPro" id="IPR005578">
    <property type="entry name" value="Yif1_fam"/>
</dbReference>
<organism evidence="10 11">
    <name type="scientific">Triparma laevis f. inornata</name>
    <dbReference type="NCBI Taxonomy" id="1714386"/>
    <lineage>
        <taxon>Eukaryota</taxon>
        <taxon>Sar</taxon>
        <taxon>Stramenopiles</taxon>
        <taxon>Ochrophyta</taxon>
        <taxon>Bolidophyceae</taxon>
        <taxon>Parmales</taxon>
        <taxon>Triparmaceae</taxon>
        <taxon>Triparma</taxon>
    </lineage>
</organism>
<dbReference type="GO" id="GO:0005793">
    <property type="term" value="C:endoplasmic reticulum-Golgi intermediate compartment"/>
    <property type="evidence" value="ECO:0007669"/>
    <property type="project" value="UniProtKB-UniRule"/>
</dbReference>
<keyword evidence="5 9" id="KW-0653">Protein transport</keyword>
<dbReference type="PANTHER" id="PTHR14083:SF0">
    <property type="entry name" value="YIP1D-INTERACTING FACTOR 1, ISOFORM C"/>
    <property type="match status" value="1"/>
</dbReference>
<feature type="transmembrane region" description="Helical" evidence="9">
    <location>
        <begin position="276"/>
        <end position="308"/>
    </location>
</feature>
<evidence type="ECO:0000256" key="9">
    <source>
        <dbReference type="RuleBase" id="RU368073"/>
    </source>
</evidence>
<keyword evidence="6 9" id="KW-1133">Transmembrane helix</keyword>
<keyword evidence="3 9" id="KW-0812">Transmembrane</keyword>
<dbReference type="PANTHER" id="PTHR14083">
    <property type="entry name" value="YIP1 INTERACTING FACTOR HOMOLOG YIF1 PROTEIN"/>
    <property type="match status" value="1"/>
</dbReference>
<evidence type="ECO:0000313" key="10">
    <source>
        <dbReference type="EMBL" id="GMH86097.1"/>
    </source>
</evidence>
<dbReference type="GO" id="GO:0030134">
    <property type="term" value="C:COPII-coated ER to Golgi transport vesicle"/>
    <property type="evidence" value="ECO:0007669"/>
    <property type="project" value="TreeGrafter"/>
</dbReference>
<comment type="similarity">
    <text evidence="1 9">Belongs to the YIF1 family.</text>
</comment>
<evidence type="ECO:0000256" key="8">
    <source>
        <dbReference type="ARBA" id="ARBA00023136"/>
    </source>
</evidence>
<dbReference type="EMBL" id="BLQM01000370">
    <property type="protein sequence ID" value="GMH86097.1"/>
    <property type="molecule type" value="Genomic_DNA"/>
</dbReference>
<keyword evidence="4 9" id="KW-0256">Endoplasmic reticulum</keyword>
<proteinExistence type="inferred from homology"/>
<comment type="subcellular location">
    <subcellularLocation>
        <location evidence="9">Endoplasmic reticulum membrane</location>
        <topology evidence="9">Multi-pass membrane protein</topology>
    </subcellularLocation>
    <subcellularLocation>
        <location evidence="9">Golgi apparatus membrane</location>
        <topology evidence="9">Multi-pass membrane protein</topology>
    </subcellularLocation>
</comment>
<dbReference type="GO" id="GO:0015031">
    <property type="term" value="P:protein transport"/>
    <property type="evidence" value="ECO:0007669"/>
    <property type="project" value="UniProtKB-KW"/>
</dbReference>
<dbReference type="GO" id="GO:0006888">
    <property type="term" value="P:endoplasmic reticulum to Golgi vesicle-mediated transport"/>
    <property type="evidence" value="ECO:0007669"/>
    <property type="project" value="UniProtKB-UniRule"/>
</dbReference>
<keyword evidence="7 9" id="KW-0333">Golgi apparatus</keyword>
<comment type="caution">
    <text evidence="9">Lacks conserved residue(s) required for the propagation of feature annotation.</text>
</comment>
<dbReference type="GO" id="GO:0005789">
    <property type="term" value="C:endoplasmic reticulum membrane"/>
    <property type="evidence" value="ECO:0007669"/>
    <property type="project" value="UniProtKB-SubCell"/>
</dbReference>
<evidence type="ECO:0000256" key="6">
    <source>
        <dbReference type="ARBA" id="ARBA00022989"/>
    </source>
</evidence>
<dbReference type="AlphaFoldDB" id="A0A9W7B924"/>
<comment type="function">
    <text evidence="9">Has a role in transport between endoplasmic reticulum and Golgi.</text>
</comment>